<feature type="compositionally biased region" description="Basic and acidic residues" evidence="1">
    <location>
        <begin position="94"/>
        <end position="106"/>
    </location>
</feature>
<dbReference type="OrthoDB" id="5599874at2759"/>
<evidence type="ECO:0000256" key="1">
    <source>
        <dbReference type="SAM" id="MobiDB-lite"/>
    </source>
</evidence>
<comment type="caution">
    <text evidence="3">The sequence shown here is derived from an EMBL/GenBank/DDBJ whole genome shotgun (WGS) entry which is preliminary data.</text>
</comment>
<organism evidence="3 4">
    <name type="scientific">Cronartium quercuum f. sp. fusiforme G11</name>
    <dbReference type="NCBI Taxonomy" id="708437"/>
    <lineage>
        <taxon>Eukaryota</taxon>
        <taxon>Fungi</taxon>
        <taxon>Dikarya</taxon>
        <taxon>Basidiomycota</taxon>
        <taxon>Pucciniomycotina</taxon>
        <taxon>Pucciniomycetes</taxon>
        <taxon>Pucciniales</taxon>
        <taxon>Coleosporiaceae</taxon>
        <taxon>Cronartium</taxon>
    </lineage>
</organism>
<evidence type="ECO:0000313" key="4">
    <source>
        <dbReference type="Proteomes" id="UP000886653"/>
    </source>
</evidence>
<evidence type="ECO:0000259" key="2">
    <source>
        <dbReference type="Pfam" id="PF18596"/>
    </source>
</evidence>
<feature type="domain" description="Sld7 C-terminal" evidence="2">
    <location>
        <begin position="492"/>
        <end position="558"/>
    </location>
</feature>
<dbReference type="EMBL" id="MU167231">
    <property type="protein sequence ID" value="KAG0149019.1"/>
    <property type="molecule type" value="Genomic_DNA"/>
</dbReference>
<evidence type="ECO:0000313" key="3">
    <source>
        <dbReference type="EMBL" id="KAG0149019.1"/>
    </source>
</evidence>
<sequence length="575" mass="64002">MASLSPFATTDVPSSSNTRLLWRGTIVTHTGETLNGLAIVAHSIDVSKKRTAREDPFDANQPPHRLSATCLELEMLRGRDLQAQGFARLLPDEDHDQKVLSKEQTKKGGRSARLASLLKGKDPASGTDLVKDIPFSEVECDPDVRLYIDPRCSHTRDWMMSHLCTKDLTRAGWTRDALLLILDQTLDDKQPSQLLLYGHAVPDASASQNTTRPIPLQLVIGQRKLAPPPRVPRPDDPMPRSTTSFTEKLKCSAGPRVTFEEVAPSRSLSQFKSRPQEVPPPNPSNHPNRNPFKSAVVVNNPKMVFTRSSIKLTRRPTNTPGRRVEPISRFRHNTSLMAGHDDSMMLIPTEKVPEKRCLDEQDSLSAKRLKSRPTFTRASDKYTLPDVIPRYVHDGVIQDENYYMLERSPSPSPTSFASSRQPRPIKQAAASPTVKLQTKIQTSARHLSVSNKIVLTESNNVATNGSSSIRVGLLPAVPELVPTPVENTSHLKNNKALIRKLALASMSSRGIDKSNTDFKELFAALCRGVQFAMRKELEHQEIDTTLAQSFVEGHLAMYRIMTPVESVMMAMKRSQ</sequence>
<dbReference type="InterPro" id="IPR041260">
    <property type="entry name" value="Sld7_C"/>
</dbReference>
<name>A0A9P6TEM8_9BASI</name>
<dbReference type="Proteomes" id="UP000886653">
    <property type="component" value="Unassembled WGS sequence"/>
</dbReference>
<dbReference type="Pfam" id="PF18596">
    <property type="entry name" value="Sld7_C"/>
    <property type="match status" value="1"/>
</dbReference>
<feature type="region of interest" description="Disordered" evidence="1">
    <location>
        <begin position="94"/>
        <end position="114"/>
    </location>
</feature>
<gene>
    <name evidence="3" type="ORF">CROQUDRAFT_654102</name>
</gene>
<dbReference type="AlphaFoldDB" id="A0A9P6TEM8"/>
<keyword evidence="4" id="KW-1185">Reference proteome</keyword>
<reference evidence="3" key="1">
    <citation type="submission" date="2013-11" db="EMBL/GenBank/DDBJ databases">
        <title>Genome sequence of the fusiform rust pathogen reveals effectors for host alternation and coevolution with pine.</title>
        <authorList>
            <consortium name="DOE Joint Genome Institute"/>
            <person name="Smith K."/>
            <person name="Pendleton A."/>
            <person name="Kubisiak T."/>
            <person name="Anderson C."/>
            <person name="Salamov A."/>
            <person name="Aerts A."/>
            <person name="Riley R."/>
            <person name="Clum A."/>
            <person name="Lindquist E."/>
            <person name="Ence D."/>
            <person name="Campbell M."/>
            <person name="Kronenberg Z."/>
            <person name="Feau N."/>
            <person name="Dhillon B."/>
            <person name="Hamelin R."/>
            <person name="Burleigh J."/>
            <person name="Smith J."/>
            <person name="Yandell M."/>
            <person name="Nelson C."/>
            <person name="Grigoriev I."/>
            <person name="Davis J."/>
        </authorList>
    </citation>
    <scope>NUCLEOTIDE SEQUENCE</scope>
    <source>
        <strain evidence="3">G11</strain>
    </source>
</reference>
<feature type="region of interest" description="Disordered" evidence="1">
    <location>
        <begin position="405"/>
        <end position="430"/>
    </location>
</feature>
<protein>
    <recommendedName>
        <fullName evidence="2">Sld7 C-terminal domain-containing protein</fullName>
    </recommendedName>
</protein>
<proteinExistence type="predicted"/>
<accession>A0A9P6TEM8</accession>
<feature type="region of interest" description="Disordered" evidence="1">
    <location>
        <begin position="224"/>
        <end position="291"/>
    </location>
</feature>